<protein>
    <submittedName>
        <fullName evidence="2">Uncharacterized protein</fullName>
    </submittedName>
</protein>
<keyword evidence="3" id="KW-1185">Reference proteome</keyword>
<dbReference type="GO" id="GO:0016020">
    <property type="term" value="C:membrane"/>
    <property type="evidence" value="ECO:0000318"/>
    <property type="project" value="GO_Central"/>
</dbReference>
<feature type="transmembrane region" description="Helical" evidence="1">
    <location>
        <begin position="179"/>
        <end position="200"/>
    </location>
</feature>
<keyword evidence="1" id="KW-1133">Transmembrane helix</keyword>
<dbReference type="EMBL" id="CM004392">
    <property type="protein sequence ID" value="OAY47580.1"/>
    <property type="molecule type" value="Genomic_DNA"/>
</dbReference>
<sequence>MEDSPKIPMETAGNIIRRSIYIFLQNYQHFSTISALLAFPFSVSILLSQALIPSASLFPTVYNRLQNLFNSAGFPPSSEFFSILNLKLSQTISSSFFTLPFIFTFFLFSKASVIQALNHHKLPTSPPSFSSFVSIFNPLLLTYICNSILIISANATAFCLLFLSFNILEGFDFSSRNSFLLLSAVGVVVYSVLLGNALVIGNLSLVLSGTERSGGYLAILKACVMIRGRASTALALALPVNLSMAGIEALFQYRIVRVSHRGQTPTSLMALEGILIAYLYSIFVVLDTIATVIFFKSCKASSCTDQEGRYAYRVEIAEEDNAGYVSLKVSQELP</sequence>
<dbReference type="AlphaFoldDB" id="A0A2C9VP94"/>
<reference evidence="3" key="1">
    <citation type="journal article" date="2016" name="Nat. Biotechnol.">
        <title>Sequencing wild and cultivated cassava and related species reveals extensive interspecific hybridization and genetic diversity.</title>
        <authorList>
            <person name="Bredeson J.V."/>
            <person name="Lyons J.B."/>
            <person name="Prochnik S.E."/>
            <person name="Wu G.A."/>
            <person name="Ha C.M."/>
            <person name="Edsinger-Gonzales E."/>
            <person name="Grimwood J."/>
            <person name="Schmutz J."/>
            <person name="Rabbi I.Y."/>
            <person name="Egesi C."/>
            <person name="Nauluvula P."/>
            <person name="Lebot V."/>
            <person name="Ndunguru J."/>
            <person name="Mkamilo G."/>
            <person name="Bart R.S."/>
            <person name="Setter T.L."/>
            <person name="Gleadow R.M."/>
            <person name="Kulakow P."/>
            <person name="Ferguson M.E."/>
            <person name="Rounsley S."/>
            <person name="Rokhsar D.S."/>
        </authorList>
    </citation>
    <scope>NUCLEOTIDE SEQUENCE [LARGE SCALE GENOMIC DNA]</scope>
    <source>
        <strain evidence="3">cv. AM560-2</strain>
    </source>
</reference>
<comment type="caution">
    <text evidence="2">The sequence shown here is derived from an EMBL/GenBank/DDBJ whole genome shotgun (WGS) entry which is preliminary data.</text>
</comment>
<dbReference type="Gramene" id="Manes.06G089200.3.v8.1">
    <property type="protein sequence ID" value="Manes.06G089200.3.v8.1.CDS.1"/>
    <property type="gene ID" value="Manes.06G089200.v8.1"/>
</dbReference>
<gene>
    <name evidence="2" type="ORF">MANES_06G089200v8</name>
</gene>
<dbReference type="PANTHER" id="PTHR33133:SF3">
    <property type="entry name" value="TRANSMEMBRANE PROTEIN"/>
    <property type="match status" value="1"/>
</dbReference>
<feature type="transmembrane region" description="Helical" evidence="1">
    <location>
        <begin position="274"/>
        <end position="295"/>
    </location>
</feature>
<evidence type="ECO:0000256" key="1">
    <source>
        <dbReference type="SAM" id="Phobius"/>
    </source>
</evidence>
<dbReference type="PANTHER" id="PTHR33133">
    <property type="entry name" value="OS08G0107100 PROTEIN-RELATED"/>
    <property type="match status" value="1"/>
</dbReference>
<evidence type="ECO:0000313" key="3">
    <source>
        <dbReference type="Proteomes" id="UP000091857"/>
    </source>
</evidence>
<evidence type="ECO:0000313" key="2">
    <source>
        <dbReference type="EMBL" id="OAY47580.1"/>
    </source>
</evidence>
<organism evidence="2 3">
    <name type="scientific">Manihot esculenta</name>
    <name type="common">Cassava</name>
    <name type="synonym">Jatropha manihot</name>
    <dbReference type="NCBI Taxonomy" id="3983"/>
    <lineage>
        <taxon>Eukaryota</taxon>
        <taxon>Viridiplantae</taxon>
        <taxon>Streptophyta</taxon>
        <taxon>Embryophyta</taxon>
        <taxon>Tracheophyta</taxon>
        <taxon>Spermatophyta</taxon>
        <taxon>Magnoliopsida</taxon>
        <taxon>eudicotyledons</taxon>
        <taxon>Gunneridae</taxon>
        <taxon>Pentapetalae</taxon>
        <taxon>rosids</taxon>
        <taxon>fabids</taxon>
        <taxon>Malpighiales</taxon>
        <taxon>Euphorbiaceae</taxon>
        <taxon>Crotonoideae</taxon>
        <taxon>Manihoteae</taxon>
        <taxon>Manihot</taxon>
    </lineage>
</organism>
<name>A0A2C9VP94_MANES</name>
<feature type="transmembrane region" description="Helical" evidence="1">
    <location>
        <begin position="27"/>
        <end position="47"/>
    </location>
</feature>
<dbReference type="Proteomes" id="UP000091857">
    <property type="component" value="Chromosome 6"/>
</dbReference>
<accession>A0A2C9VP94</accession>
<keyword evidence="1" id="KW-0812">Transmembrane</keyword>
<feature type="transmembrane region" description="Helical" evidence="1">
    <location>
        <begin position="96"/>
        <end position="117"/>
    </location>
</feature>
<feature type="transmembrane region" description="Helical" evidence="1">
    <location>
        <begin position="234"/>
        <end position="253"/>
    </location>
</feature>
<keyword evidence="1" id="KW-0472">Membrane</keyword>
<dbReference type="STRING" id="3983.A0A2C9VP94"/>
<dbReference type="OMA" id="VSCIFYK"/>
<proteinExistence type="predicted"/>
<dbReference type="OrthoDB" id="687732at2759"/>
<feature type="transmembrane region" description="Helical" evidence="1">
    <location>
        <begin position="140"/>
        <end position="167"/>
    </location>
</feature>